<organism evidence="1 2">
    <name type="scientific">Octopus vulgaris</name>
    <name type="common">Common octopus</name>
    <dbReference type="NCBI Taxonomy" id="6645"/>
    <lineage>
        <taxon>Eukaryota</taxon>
        <taxon>Metazoa</taxon>
        <taxon>Spiralia</taxon>
        <taxon>Lophotrochozoa</taxon>
        <taxon>Mollusca</taxon>
        <taxon>Cephalopoda</taxon>
        <taxon>Coleoidea</taxon>
        <taxon>Octopodiformes</taxon>
        <taxon>Octopoda</taxon>
        <taxon>Incirrata</taxon>
        <taxon>Octopodidae</taxon>
        <taxon>Octopus</taxon>
    </lineage>
</organism>
<dbReference type="EMBL" id="OX597826">
    <property type="protein sequence ID" value="CAI9731537.1"/>
    <property type="molecule type" value="Genomic_DNA"/>
</dbReference>
<sequence>MAWTNEGQNLCKTCLWVFDIFTAGASRVMFTACSDASSYEPVAYRLLHTFKVRSPFDINALSKGYPPITDIISVSFQ</sequence>
<accession>A0AA36BDT8</accession>
<gene>
    <name evidence="1" type="ORF">OCTVUL_1B011859</name>
</gene>
<protein>
    <submittedName>
        <fullName evidence="1">Uncharacterized protein</fullName>
    </submittedName>
</protein>
<dbReference type="Proteomes" id="UP001162480">
    <property type="component" value="Chromosome 13"/>
</dbReference>
<proteinExistence type="predicted"/>
<name>A0AA36BDT8_OCTVU</name>
<reference evidence="1" key="1">
    <citation type="submission" date="2023-08" db="EMBL/GenBank/DDBJ databases">
        <authorList>
            <person name="Alioto T."/>
            <person name="Alioto T."/>
            <person name="Gomez Garrido J."/>
        </authorList>
    </citation>
    <scope>NUCLEOTIDE SEQUENCE</scope>
</reference>
<dbReference type="AlphaFoldDB" id="A0AA36BDT8"/>
<evidence type="ECO:0000313" key="2">
    <source>
        <dbReference type="Proteomes" id="UP001162480"/>
    </source>
</evidence>
<keyword evidence="2" id="KW-1185">Reference proteome</keyword>
<evidence type="ECO:0000313" key="1">
    <source>
        <dbReference type="EMBL" id="CAI9731537.1"/>
    </source>
</evidence>